<keyword evidence="7 9" id="KW-0057">Aromatic amino acid biosynthesis</keyword>
<gene>
    <name evidence="9" type="primary">trpF</name>
    <name evidence="11" type="ORF">AM592_07235</name>
</gene>
<reference evidence="11 12" key="2">
    <citation type="journal article" date="2016" name="Int. J. Syst. Evol. Microbiol.">
        <title>Bacillus gobiensis sp. nov., isolated from a soil sample.</title>
        <authorList>
            <person name="Liu B."/>
            <person name="Liu G.H."/>
            <person name="Cetin S."/>
            <person name="Schumann P."/>
            <person name="Pan Z.Z."/>
            <person name="Chen Q.Q."/>
        </authorList>
    </citation>
    <scope>NUCLEOTIDE SEQUENCE [LARGE SCALE GENOMIC DNA]</scope>
    <source>
        <strain evidence="11 12">FJAT-4402</strain>
    </source>
</reference>
<evidence type="ECO:0000256" key="1">
    <source>
        <dbReference type="ARBA" id="ARBA00001164"/>
    </source>
</evidence>
<keyword evidence="6 9" id="KW-0822">Tryptophan biosynthesis</keyword>
<accession>A0A0M4FG32</accession>
<keyword evidence="8 9" id="KW-0413">Isomerase</keyword>
<evidence type="ECO:0000256" key="9">
    <source>
        <dbReference type="HAMAP-Rule" id="MF_00135"/>
    </source>
</evidence>
<evidence type="ECO:0000256" key="4">
    <source>
        <dbReference type="ARBA" id="ARBA00022272"/>
    </source>
</evidence>
<dbReference type="InterPro" id="IPR044643">
    <property type="entry name" value="TrpF_fam"/>
</dbReference>
<dbReference type="CDD" id="cd00405">
    <property type="entry name" value="PRAI"/>
    <property type="match status" value="1"/>
</dbReference>
<protein>
    <recommendedName>
        <fullName evidence="4 9">N-(5'-phosphoribosyl)anthranilate isomerase</fullName>
        <shortName evidence="9">PRAI</shortName>
        <ecNumber evidence="3 9">5.3.1.24</ecNumber>
    </recommendedName>
</protein>
<proteinExistence type="inferred from homology"/>
<keyword evidence="12" id="KW-1185">Reference proteome</keyword>
<dbReference type="PATRIC" id="fig|1441095.3.peg.1597"/>
<evidence type="ECO:0000256" key="2">
    <source>
        <dbReference type="ARBA" id="ARBA00004664"/>
    </source>
</evidence>
<evidence type="ECO:0000256" key="8">
    <source>
        <dbReference type="ARBA" id="ARBA00023235"/>
    </source>
</evidence>
<dbReference type="NCBIfam" id="NF002301">
    <property type="entry name" value="PRK01222.2-1"/>
    <property type="match status" value="1"/>
</dbReference>
<dbReference type="PANTHER" id="PTHR42894:SF1">
    <property type="entry name" value="N-(5'-PHOSPHORIBOSYL)ANTHRANILATE ISOMERASE"/>
    <property type="match status" value="1"/>
</dbReference>
<evidence type="ECO:0000256" key="3">
    <source>
        <dbReference type="ARBA" id="ARBA00012572"/>
    </source>
</evidence>
<evidence type="ECO:0000313" key="12">
    <source>
        <dbReference type="Proteomes" id="UP000067625"/>
    </source>
</evidence>
<dbReference type="STRING" id="1441095.AM592_07235"/>
<dbReference type="GO" id="GO:0004640">
    <property type="term" value="F:phosphoribosylanthranilate isomerase activity"/>
    <property type="evidence" value="ECO:0007669"/>
    <property type="project" value="UniProtKB-UniRule"/>
</dbReference>
<evidence type="ECO:0000256" key="7">
    <source>
        <dbReference type="ARBA" id="ARBA00023141"/>
    </source>
</evidence>
<dbReference type="InterPro" id="IPR013785">
    <property type="entry name" value="Aldolase_TIM"/>
</dbReference>
<dbReference type="HAMAP" id="MF_00135">
    <property type="entry name" value="PRAI"/>
    <property type="match status" value="1"/>
</dbReference>
<dbReference type="AlphaFoldDB" id="A0A0M4FG32"/>
<dbReference type="Pfam" id="PF00697">
    <property type="entry name" value="PRAI"/>
    <property type="match status" value="1"/>
</dbReference>
<dbReference type="EMBL" id="CP012600">
    <property type="protein sequence ID" value="ALC81411.1"/>
    <property type="molecule type" value="Genomic_DNA"/>
</dbReference>
<feature type="domain" description="N-(5'phosphoribosyl) anthranilate isomerase (PRAI)" evidence="10">
    <location>
        <begin position="7"/>
        <end position="209"/>
    </location>
</feature>
<dbReference type="OrthoDB" id="9786954at2"/>
<dbReference type="Gene3D" id="3.20.20.70">
    <property type="entry name" value="Aldolase class I"/>
    <property type="match status" value="1"/>
</dbReference>
<comment type="pathway">
    <text evidence="2 9">Amino-acid biosynthesis; L-tryptophan biosynthesis; L-tryptophan from chorismate: step 3/5.</text>
</comment>
<dbReference type="InterPro" id="IPR011060">
    <property type="entry name" value="RibuloseP-bd_barrel"/>
</dbReference>
<evidence type="ECO:0000259" key="10">
    <source>
        <dbReference type="Pfam" id="PF00697"/>
    </source>
</evidence>
<dbReference type="RefSeq" id="WP_053603168.1">
    <property type="nucleotide sequence ID" value="NZ_CP012600.1"/>
</dbReference>
<sequence length="216" mass="23998">MGTPKLKYCGMTSLRDFQVASQSKADYIGFIFAESKRKVLPQDVKGWIDHTDPAGKKLVGIFVNESVPSIVQTAAESSLDVIQLHGDETVSEITELKKQLSPEKKIWKALHHNDKTLQLMETYSPAVDGFVIDTFSKKQRGGTGESFPWEYIPSYTKAAIEAGKDCFIAGGISAENVEDLMKWKPSGVDLSSGIEENGRKSSALIKMLEERMFHHE</sequence>
<evidence type="ECO:0000256" key="5">
    <source>
        <dbReference type="ARBA" id="ARBA00022605"/>
    </source>
</evidence>
<name>A0A0M4FG32_9BACI</name>
<keyword evidence="5 9" id="KW-0028">Amino-acid biosynthesis</keyword>
<organism evidence="11 12">
    <name type="scientific">Bacillus gobiensis</name>
    <dbReference type="NCBI Taxonomy" id="1441095"/>
    <lineage>
        <taxon>Bacteria</taxon>
        <taxon>Bacillati</taxon>
        <taxon>Bacillota</taxon>
        <taxon>Bacilli</taxon>
        <taxon>Bacillales</taxon>
        <taxon>Bacillaceae</taxon>
        <taxon>Bacillus</taxon>
    </lineage>
</organism>
<comment type="catalytic activity">
    <reaction evidence="1 9">
        <text>N-(5-phospho-beta-D-ribosyl)anthranilate = 1-(2-carboxyphenylamino)-1-deoxy-D-ribulose 5-phosphate</text>
        <dbReference type="Rhea" id="RHEA:21540"/>
        <dbReference type="ChEBI" id="CHEBI:18277"/>
        <dbReference type="ChEBI" id="CHEBI:58613"/>
        <dbReference type="EC" id="5.3.1.24"/>
    </reaction>
</comment>
<dbReference type="PANTHER" id="PTHR42894">
    <property type="entry name" value="N-(5'-PHOSPHORIBOSYL)ANTHRANILATE ISOMERASE"/>
    <property type="match status" value="1"/>
</dbReference>
<dbReference type="EC" id="5.3.1.24" evidence="3 9"/>
<dbReference type="SUPFAM" id="SSF51366">
    <property type="entry name" value="Ribulose-phoshate binding barrel"/>
    <property type="match status" value="1"/>
</dbReference>
<dbReference type="UniPathway" id="UPA00035">
    <property type="reaction ID" value="UER00042"/>
</dbReference>
<dbReference type="GO" id="GO:0000162">
    <property type="term" value="P:L-tryptophan biosynthetic process"/>
    <property type="evidence" value="ECO:0007669"/>
    <property type="project" value="UniProtKB-UniRule"/>
</dbReference>
<dbReference type="InterPro" id="IPR001240">
    <property type="entry name" value="PRAI_dom"/>
</dbReference>
<evidence type="ECO:0000313" key="11">
    <source>
        <dbReference type="EMBL" id="ALC81411.1"/>
    </source>
</evidence>
<comment type="similarity">
    <text evidence="9">Belongs to the TrpF family.</text>
</comment>
<evidence type="ECO:0000256" key="6">
    <source>
        <dbReference type="ARBA" id="ARBA00022822"/>
    </source>
</evidence>
<dbReference type="Proteomes" id="UP000067625">
    <property type="component" value="Chromosome"/>
</dbReference>
<reference evidence="12" key="1">
    <citation type="submission" date="2015-08" db="EMBL/GenBank/DDBJ databases">
        <title>Genome sequencing project for genomic taxonomy and phylogenomics of Bacillus-like bacteria.</title>
        <authorList>
            <person name="Liu B."/>
            <person name="Wang J."/>
            <person name="Zhu Y."/>
            <person name="Liu G."/>
            <person name="Chen Q."/>
            <person name="Chen Z."/>
            <person name="Lan J."/>
            <person name="Che J."/>
            <person name="Ge C."/>
            <person name="Shi H."/>
            <person name="Pan Z."/>
            <person name="Liu X."/>
        </authorList>
    </citation>
    <scope>NUCLEOTIDE SEQUENCE [LARGE SCALE GENOMIC DNA]</scope>
    <source>
        <strain evidence="12">FJAT-4402</strain>
    </source>
</reference>